<dbReference type="Proteomes" id="UP000784294">
    <property type="component" value="Unassembled WGS sequence"/>
</dbReference>
<feature type="non-terminal residue" evidence="2">
    <location>
        <position position="230"/>
    </location>
</feature>
<accession>A0A448WPM2</accession>
<proteinExistence type="predicted"/>
<comment type="caution">
    <text evidence="2">The sequence shown here is derived from an EMBL/GenBank/DDBJ whole genome shotgun (WGS) entry which is preliminary data.</text>
</comment>
<organism evidence="2 3">
    <name type="scientific">Protopolystoma xenopodis</name>
    <dbReference type="NCBI Taxonomy" id="117903"/>
    <lineage>
        <taxon>Eukaryota</taxon>
        <taxon>Metazoa</taxon>
        <taxon>Spiralia</taxon>
        <taxon>Lophotrochozoa</taxon>
        <taxon>Platyhelminthes</taxon>
        <taxon>Monogenea</taxon>
        <taxon>Polyopisthocotylea</taxon>
        <taxon>Polystomatidea</taxon>
        <taxon>Polystomatidae</taxon>
        <taxon>Protopolystoma</taxon>
    </lineage>
</organism>
<dbReference type="AlphaFoldDB" id="A0A448WPM2"/>
<keyword evidence="3" id="KW-1185">Reference proteome</keyword>
<evidence type="ECO:0000256" key="1">
    <source>
        <dbReference type="SAM" id="MobiDB-lite"/>
    </source>
</evidence>
<reference evidence="2" key="1">
    <citation type="submission" date="2018-11" db="EMBL/GenBank/DDBJ databases">
        <authorList>
            <consortium name="Pathogen Informatics"/>
        </authorList>
    </citation>
    <scope>NUCLEOTIDE SEQUENCE</scope>
</reference>
<evidence type="ECO:0000313" key="3">
    <source>
        <dbReference type="Proteomes" id="UP000784294"/>
    </source>
</evidence>
<feature type="region of interest" description="Disordered" evidence="1">
    <location>
        <begin position="53"/>
        <end position="72"/>
    </location>
</feature>
<gene>
    <name evidence="2" type="ORF">PXEA_LOCUS10293</name>
</gene>
<dbReference type="EMBL" id="CAAALY010030116">
    <property type="protein sequence ID" value="VEL16853.1"/>
    <property type="molecule type" value="Genomic_DNA"/>
</dbReference>
<protein>
    <submittedName>
        <fullName evidence="2">Uncharacterized protein</fullName>
    </submittedName>
</protein>
<name>A0A448WPM2_9PLAT</name>
<evidence type="ECO:0000313" key="2">
    <source>
        <dbReference type="EMBL" id="VEL16853.1"/>
    </source>
</evidence>
<sequence>MKSDEEVTDDELSSGLLAHTNERTFDPHGNLIQTTGWCNDKDFSVLKDLKRSSFPDGNTKASNKLHETHQLEKSVSSNTCDKESNEELINVIGRREHEHQVSCEPLQQPVIGRLNDENPHLNVTHQQSQQSALFSPPHAQYTNSNLRCAEGVWPQLSSKGHSRRISSQRQIYLLGPSPKHLYYPIRLASDIGSNEESINTEAEICHALEAGLVDGSVGSLDNESKWEEYK</sequence>